<feature type="compositionally biased region" description="Basic and acidic residues" evidence="1">
    <location>
        <begin position="1"/>
        <end position="19"/>
    </location>
</feature>
<sequence>MPNDLRIDGKGWRNQRETDQPPIVPAPVAQGRLIEQKAAPAGVGFGGSAPAEKGGCLETASLFSISDISCRKDLYLSSPSSYELMLKVLNDELKSTAELPCESS</sequence>
<dbReference type="EMBL" id="CP136896">
    <property type="protein sequence ID" value="WOL12675.1"/>
    <property type="molecule type" value="Genomic_DNA"/>
</dbReference>
<accession>A0AAQ3QLN8</accession>
<evidence type="ECO:0000313" key="3">
    <source>
        <dbReference type="Proteomes" id="UP001327560"/>
    </source>
</evidence>
<gene>
    <name evidence="2" type="ORF">Cni_G21442</name>
</gene>
<reference evidence="2 3" key="1">
    <citation type="submission" date="2023-10" db="EMBL/GenBank/DDBJ databases">
        <title>Chromosome-scale genome assembly provides insights into flower coloration mechanisms of Canna indica.</title>
        <authorList>
            <person name="Li C."/>
        </authorList>
    </citation>
    <scope>NUCLEOTIDE SEQUENCE [LARGE SCALE GENOMIC DNA]</scope>
    <source>
        <tissue evidence="2">Flower</tissue>
    </source>
</reference>
<evidence type="ECO:0000313" key="2">
    <source>
        <dbReference type="EMBL" id="WOL12675.1"/>
    </source>
</evidence>
<feature type="region of interest" description="Disordered" evidence="1">
    <location>
        <begin position="1"/>
        <end position="24"/>
    </location>
</feature>
<protein>
    <submittedName>
        <fullName evidence="2">Uncharacterized protein</fullName>
    </submittedName>
</protein>
<keyword evidence="3" id="KW-1185">Reference proteome</keyword>
<organism evidence="2 3">
    <name type="scientific">Canna indica</name>
    <name type="common">Indian-shot</name>
    <dbReference type="NCBI Taxonomy" id="4628"/>
    <lineage>
        <taxon>Eukaryota</taxon>
        <taxon>Viridiplantae</taxon>
        <taxon>Streptophyta</taxon>
        <taxon>Embryophyta</taxon>
        <taxon>Tracheophyta</taxon>
        <taxon>Spermatophyta</taxon>
        <taxon>Magnoliopsida</taxon>
        <taxon>Liliopsida</taxon>
        <taxon>Zingiberales</taxon>
        <taxon>Cannaceae</taxon>
        <taxon>Canna</taxon>
    </lineage>
</organism>
<dbReference type="Proteomes" id="UP001327560">
    <property type="component" value="Chromosome 7"/>
</dbReference>
<evidence type="ECO:0000256" key="1">
    <source>
        <dbReference type="SAM" id="MobiDB-lite"/>
    </source>
</evidence>
<name>A0AAQ3QLN8_9LILI</name>
<proteinExistence type="predicted"/>
<dbReference type="AlphaFoldDB" id="A0AAQ3QLN8"/>